<dbReference type="AlphaFoldDB" id="T0ZA55"/>
<accession>T0ZA55</accession>
<reference evidence="2" key="2">
    <citation type="journal article" date="2014" name="ISME J.">
        <title>Microbial stratification in low pH oxic and suboxic macroscopic growths along an acid mine drainage.</title>
        <authorList>
            <person name="Mendez-Garcia C."/>
            <person name="Mesa V."/>
            <person name="Sprenger R.R."/>
            <person name="Richter M."/>
            <person name="Diez M.S."/>
            <person name="Solano J."/>
            <person name="Bargiela R."/>
            <person name="Golyshina O.V."/>
            <person name="Manteca A."/>
            <person name="Ramos J.L."/>
            <person name="Gallego J.R."/>
            <person name="Llorente I."/>
            <person name="Martins Dos Santos V.A."/>
            <person name="Jensen O.N."/>
            <person name="Pelaez A.I."/>
            <person name="Sanchez J."/>
            <person name="Ferrer M."/>
        </authorList>
    </citation>
    <scope>NUCLEOTIDE SEQUENCE</scope>
</reference>
<evidence type="ECO:0000313" key="2">
    <source>
        <dbReference type="EMBL" id="EQD26004.1"/>
    </source>
</evidence>
<sequence length="495" mass="56727">MQWHELEAAPEYQPAWQELKEIIGQLQEFERSPREHGQIEQHLMVRSHALMRALMQAHLDRLAKQEEKQDRVIAASGTVRRQARERCRSLMTLFGEVRVHRLGYSDRRTDSVFPLDAQLNLPSQQYSHGLQERLGEVVADASFEAAVAHITHHTGGHVPKRQAEQIAHAVSADFDAFYAQRAPPAPAPPQVAEPLGVISLDGKGIVMRQEDLREETQRRAAASSHKLQSRLSRGEKRNRKRMATVAAVYEIEPHYRKAEQIMDPQAARPPAPKPIDKRLWASVQQPMSEVLDEAFAEARRRDSSGERTWLVLVDGLPEQLRQVYAAIKRHGRKAIVMQDFIHVLQYLWDAAWCLHEEGDPKAEQWVREHATDILRGKSSAVAAGMRRSATRRGLSQTERAPLDKCAEYLLKNRQRLNYAQALRNGWPIATGVIEGACRHLVKQRMEVTGARWSLQGAEAILRLRALRMNGHLYDYFTFHRRHERLRNYPDERLAA</sequence>
<protein>
    <recommendedName>
        <fullName evidence="3">ISKra4 family transposase</fullName>
    </recommendedName>
</protein>
<evidence type="ECO:0008006" key="3">
    <source>
        <dbReference type="Google" id="ProtNLM"/>
    </source>
</evidence>
<dbReference type="EMBL" id="AUZZ01011504">
    <property type="protein sequence ID" value="EQD26004.1"/>
    <property type="molecule type" value="Genomic_DNA"/>
</dbReference>
<reference evidence="2" key="1">
    <citation type="submission" date="2013-08" db="EMBL/GenBank/DDBJ databases">
        <authorList>
            <person name="Mendez C."/>
            <person name="Richter M."/>
            <person name="Ferrer M."/>
            <person name="Sanchez J."/>
        </authorList>
    </citation>
    <scope>NUCLEOTIDE SEQUENCE</scope>
</reference>
<comment type="caution">
    <text evidence="2">The sequence shown here is derived from an EMBL/GenBank/DDBJ whole genome shotgun (WGS) entry which is preliminary data.</text>
</comment>
<evidence type="ECO:0000256" key="1">
    <source>
        <dbReference type="SAM" id="MobiDB-lite"/>
    </source>
</evidence>
<name>T0ZA55_9ZZZZ</name>
<gene>
    <name evidence="2" type="ORF">B2A_15829</name>
</gene>
<feature type="region of interest" description="Disordered" evidence="1">
    <location>
        <begin position="212"/>
        <end position="239"/>
    </location>
</feature>
<proteinExistence type="predicted"/>
<organism evidence="2">
    <name type="scientific">mine drainage metagenome</name>
    <dbReference type="NCBI Taxonomy" id="410659"/>
    <lineage>
        <taxon>unclassified sequences</taxon>
        <taxon>metagenomes</taxon>
        <taxon>ecological metagenomes</taxon>
    </lineage>
</organism>
<dbReference type="NCBIfam" id="NF033572">
    <property type="entry name" value="transpos_ISKra4"/>
    <property type="match status" value="1"/>
</dbReference>